<dbReference type="eggNOG" id="KOG2220">
    <property type="taxonomic scope" value="Eukaryota"/>
</dbReference>
<evidence type="ECO:0000259" key="3">
    <source>
        <dbReference type="PROSITE" id="PS51180"/>
    </source>
</evidence>
<dbReference type="AlphaFoldDB" id="K5WTI2"/>
<dbReference type="InterPro" id="IPR025304">
    <property type="entry name" value="ALIX_V_dom"/>
</dbReference>
<evidence type="ECO:0000256" key="1">
    <source>
        <dbReference type="ARBA" id="ARBA00038154"/>
    </source>
</evidence>
<dbReference type="GO" id="GO:0005768">
    <property type="term" value="C:endosome"/>
    <property type="evidence" value="ECO:0007669"/>
    <property type="project" value="TreeGrafter"/>
</dbReference>
<reference evidence="5" key="1">
    <citation type="journal article" date="2012" name="Proc. Natl. Acad. Sci. U.S.A.">
        <title>Genome sequence of the button mushroom Agaricus bisporus reveals mechanisms governing adaptation to a humic-rich ecological niche.</title>
        <authorList>
            <person name="Morin E."/>
            <person name="Kohler A."/>
            <person name="Baker A.R."/>
            <person name="Foulongne-Oriol M."/>
            <person name="Lombard V."/>
            <person name="Nagy L.G."/>
            <person name="Ohm R.A."/>
            <person name="Patyshakuliyeva A."/>
            <person name="Brun A."/>
            <person name="Aerts A.L."/>
            <person name="Bailey A.M."/>
            <person name="Billette C."/>
            <person name="Coutinho P.M."/>
            <person name="Deakin G."/>
            <person name="Doddapaneni H."/>
            <person name="Floudas D."/>
            <person name="Grimwood J."/>
            <person name="Hilden K."/>
            <person name="Kuees U."/>
            <person name="LaButti K.M."/>
            <person name="Lapidus A."/>
            <person name="Lindquist E.A."/>
            <person name="Lucas S.M."/>
            <person name="Murat C."/>
            <person name="Riley R.W."/>
            <person name="Salamov A.A."/>
            <person name="Schmutz J."/>
            <person name="Subramanian V."/>
            <person name="Woesten H.A.B."/>
            <person name="Xu J."/>
            <person name="Eastwood D.C."/>
            <person name="Foster G.D."/>
            <person name="Sonnenberg A.S."/>
            <person name="Cullen D."/>
            <person name="de Vries R.P."/>
            <person name="Lundell T."/>
            <person name="Hibbett D.S."/>
            <person name="Henrissat B."/>
            <person name="Burton K.S."/>
            <person name="Kerrigan R.W."/>
            <person name="Challen M.P."/>
            <person name="Grigoriev I.V."/>
            <person name="Martin F."/>
        </authorList>
    </citation>
    <scope>NUCLEOTIDE SEQUENCE [LARGE SCALE GENOMIC DNA]</scope>
    <source>
        <strain evidence="5">JB137-S8 / ATCC MYA-4627 / FGSC 10392</strain>
    </source>
</reference>
<dbReference type="PANTHER" id="PTHR23030">
    <property type="entry name" value="PCD6 INTERACTING PROTEIN-RELATED"/>
    <property type="match status" value="1"/>
</dbReference>
<dbReference type="PROSITE" id="PS51180">
    <property type="entry name" value="BRO1"/>
    <property type="match status" value="1"/>
</dbReference>
<protein>
    <recommendedName>
        <fullName evidence="3">BRO1 domain-containing protein</fullName>
    </recommendedName>
</protein>
<proteinExistence type="inferred from homology"/>
<dbReference type="OMA" id="VSHAEEM"/>
<dbReference type="STRING" id="597362.K5WTI2"/>
<evidence type="ECO:0000256" key="2">
    <source>
        <dbReference type="SAM" id="MobiDB-lite"/>
    </source>
</evidence>
<dbReference type="Pfam" id="PF03097">
    <property type="entry name" value="BRO1"/>
    <property type="match status" value="1"/>
</dbReference>
<dbReference type="RefSeq" id="XP_007330375.1">
    <property type="nucleotide sequence ID" value="XM_007330313.1"/>
</dbReference>
<dbReference type="GeneID" id="18830299"/>
<dbReference type="InterPro" id="IPR038499">
    <property type="entry name" value="BRO1_sf"/>
</dbReference>
<dbReference type="Proteomes" id="UP000008493">
    <property type="component" value="Unassembled WGS sequence"/>
</dbReference>
<name>K5WTI2_AGABU</name>
<organism evidence="4 5">
    <name type="scientific">Agaricus bisporus var. burnettii (strain JB137-S8 / ATCC MYA-4627 / FGSC 10392)</name>
    <name type="common">White button mushroom</name>
    <dbReference type="NCBI Taxonomy" id="597362"/>
    <lineage>
        <taxon>Eukaryota</taxon>
        <taxon>Fungi</taxon>
        <taxon>Dikarya</taxon>
        <taxon>Basidiomycota</taxon>
        <taxon>Agaricomycotina</taxon>
        <taxon>Agaricomycetes</taxon>
        <taxon>Agaricomycetidae</taxon>
        <taxon>Agaricales</taxon>
        <taxon>Agaricineae</taxon>
        <taxon>Agaricaceae</taxon>
        <taxon>Agaricus</taxon>
    </lineage>
</organism>
<feature type="domain" description="BRO1" evidence="3">
    <location>
        <begin position="3"/>
        <end position="412"/>
    </location>
</feature>
<dbReference type="SMART" id="SM01041">
    <property type="entry name" value="BRO1"/>
    <property type="match status" value="1"/>
</dbReference>
<dbReference type="InterPro" id="IPR004328">
    <property type="entry name" value="BRO1_dom"/>
</dbReference>
<dbReference type="Gene3D" id="1.20.120.560">
    <property type="entry name" value="alix/aip1 in complex with the ypdl late domain"/>
    <property type="match status" value="1"/>
</dbReference>
<keyword evidence="5" id="KW-1185">Reference proteome</keyword>
<evidence type="ECO:0000313" key="5">
    <source>
        <dbReference type="Proteomes" id="UP000008493"/>
    </source>
</evidence>
<dbReference type="OrthoDB" id="64867at2759"/>
<dbReference type="InParanoid" id="K5WTI2"/>
<dbReference type="HOGENOM" id="CLU_007181_2_1_1"/>
<feature type="region of interest" description="Disordered" evidence="2">
    <location>
        <begin position="740"/>
        <end position="796"/>
    </location>
</feature>
<gene>
    <name evidence="4" type="ORF">AGABI1DRAFT_59755</name>
</gene>
<dbReference type="PANTHER" id="PTHR23030:SF39">
    <property type="entry name" value="PROGRAMMED CELL DEATH 6-INTERACTING PROTEIN"/>
    <property type="match status" value="1"/>
</dbReference>
<dbReference type="Gene3D" id="1.25.40.280">
    <property type="entry name" value="alix/aip1 like domains"/>
    <property type="match status" value="1"/>
</dbReference>
<dbReference type="KEGG" id="abp:AGABI1DRAFT59755"/>
<evidence type="ECO:0000313" key="4">
    <source>
        <dbReference type="EMBL" id="EKM78721.1"/>
    </source>
</evidence>
<dbReference type="Gene3D" id="1.20.140.50">
    <property type="entry name" value="alix/aip1 like domains"/>
    <property type="match status" value="1"/>
</dbReference>
<accession>K5WTI2</accession>
<dbReference type="Pfam" id="PF13949">
    <property type="entry name" value="ALIX_LYPXL_bnd"/>
    <property type="match status" value="1"/>
</dbReference>
<comment type="similarity">
    <text evidence="1">Belongs to the palA/RIM20 family.</text>
</comment>
<dbReference type="EMBL" id="JH971391">
    <property type="protein sequence ID" value="EKM78721.1"/>
    <property type="molecule type" value="Genomic_DNA"/>
</dbReference>
<sequence>MSNLLDFPPKKTYDLDLETPIQDFISAHGGGHPDEFKYDIKQWHSLRNNAVATVVHVDQIDVLSLYHAQLTSILSKLPSDIPLEISYAPAFNPRKLPVTLNNLTFERAAILFNLASLYSQLGASTDRSNTDGIKNAVARYQYAAGTLSYLNTVLPSLSKGIDEEEQPLDLTSPFVLGLKNLMLAQAQECSWQLAKINHYKNSLIAKIATRVASLYALSLQEFRNANPSVKHILPSDWIPHIEAKYHHFTAVAAFRKSLDETENSRYGYEISRLSKAQEEAKKAYDIGRRGKITASVLEDIKSLLDTVQKDLARAQRDNDLIYHHDVPAAAALPIIQETNLTDSTIPPALRDPNTALKQMQPLFDGLVGWGAREAMNIYNDRKQTLVRERVVEAAQELQFQADEQLRSMNLPAALEALERPIGLPPSLLRKAEEVQLENGLSRVTASIEDVRRLAQNNQAILDGAMDILDSEASEDEAARNEIPLNRLPSHEANVELIEKERRYRRILADAGESDETIRQKWDDWEESIAQLTWNEADLEASVPSSTVGSSSNFQSLQTRNHARSLRARLEQLDALHHDRDQLVNQARNLEAADDIQPRVLKVASGFERLTEIRADMFEDILDEELAKYDRFINVMGDLQQREESLLGDIRVINEQFLESRRDDPSVKDREHALQSLDLAYFKYREICRNLDEGFKFYNDLAGILTQFREVCKVWSLQRRRELHDMQAHISFEKLSLNDDGRVQQDLPSSEARTRSDAPGTQLSGSRFAHLSSRAPPSLESQEWEFEDMNLPPGPGK</sequence>
<dbReference type="CDD" id="cd09241">
    <property type="entry name" value="BRO1_ScRim20-like"/>
    <property type="match status" value="1"/>
</dbReference>